<dbReference type="EMBL" id="RIAR02000001">
    <property type="protein sequence ID" value="NSL86216.1"/>
    <property type="molecule type" value="Genomic_DNA"/>
</dbReference>
<organism evidence="1 2">
    <name type="scientific">Chitinophaga solisilvae</name>
    <dbReference type="NCBI Taxonomy" id="1233460"/>
    <lineage>
        <taxon>Bacteria</taxon>
        <taxon>Pseudomonadati</taxon>
        <taxon>Bacteroidota</taxon>
        <taxon>Chitinophagia</taxon>
        <taxon>Chitinophagales</taxon>
        <taxon>Chitinophagaceae</taxon>
        <taxon>Chitinophaga</taxon>
    </lineage>
</organism>
<accession>A0A433WPE8</accession>
<gene>
    <name evidence="1" type="ORF">ECE50_005215</name>
</gene>
<keyword evidence="2" id="KW-1185">Reference proteome</keyword>
<reference evidence="1" key="1">
    <citation type="submission" date="2020-05" db="EMBL/GenBank/DDBJ databases">
        <title>Chitinophaga laudate sp. nov., isolated from a tropical peat swamp.</title>
        <authorList>
            <person name="Goh C.B.S."/>
            <person name="Lee M.S."/>
            <person name="Parimannan S."/>
            <person name="Pasbakhsh P."/>
            <person name="Yule C.M."/>
            <person name="Rajandas H."/>
            <person name="Loke S."/>
            <person name="Croft L."/>
            <person name="Tan J.B.L."/>
        </authorList>
    </citation>
    <scope>NUCLEOTIDE SEQUENCE</scope>
    <source>
        <strain evidence="1">Mgbs1</strain>
    </source>
</reference>
<evidence type="ECO:0000313" key="2">
    <source>
        <dbReference type="Proteomes" id="UP000281028"/>
    </source>
</evidence>
<comment type="caution">
    <text evidence="1">The sequence shown here is derived from an EMBL/GenBank/DDBJ whole genome shotgun (WGS) entry which is preliminary data.</text>
</comment>
<dbReference type="SUPFAM" id="SSF48208">
    <property type="entry name" value="Six-hairpin glycosidases"/>
    <property type="match status" value="1"/>
</dbReference>
<name>A0A433WPE8_9BACT</name>
<protein>
    <submittedName>
        <fullName evidence="1">Uncharacterized protein</fullName>
    </submittedName>
</protein>
<dbReference type="Gene3D" id="1.50.10.10">
    <property type="match status" value="1"/>
</dbReference>
<dbReference type="OrthoDB" id="1111500at2"/>
<sequence length="439" mass="48962">MKLLFVGAVAQAQTEKINLVSYPGRISATSPGKAALAQQILTDARMDTVQERALRILTGFNAGTGYGEIWIRDFNTFINGSLKVRSRQDVKDALLLFFKVQGTDGNIPDGVIKEKQANVGYQYAYSNLAPGWASHKNTVETDQESSLIQAVRKYITATGEQELLLEKIGEQTVWQRMEAALEFVLTQRWSEKYGLVKGATTIDWGDVQPEKGWGVALNKETKWAIDIYDNAMFLSAINDFMAMKPAAAPMKRNWKEIAGSIRKNIRKHLWDAAAGKYIPHIYLDGSPFPKEFDERGILYTGGTTCAILAGLHNKKEIRQINSQFLAAAEKEKYATIGMTVYPPYPVEMFPNMAAYVYQNAGDWTWFGGRMIPALVDAGMPAEAYAEIIPMLDRVIKNNGFYEWYDVRTGKASGSGDFRGEAGVLYDAVTALRKWALQAK</sequence>
<dbReference type="Proteomes" id="UP000281028">
    <property type="component" value="Unassembled WGS sequence"/>
</dbReference>
<proteinExistence type="predicted"/>
<dbReference type="AlphaFoldDB" id="A0A433WPE8"/>
<dbReference type="InterPro" id="IPR012341">
    <property type="entry name" value="6hp_glycosidase-like_sf"/>
</dbReference>
<evidence type="ECO:0000313" key="1">
    <source>
        <dbReference type="EMBL" id="NSL86216.1"/>
    </source>
</evidence>
<dbReference type="InterPro" id="IPR008928">
    <property type="entry name" value="6-hairpin_glycosidase_sf"/>
</dbReference>
<dbReference type="GO" id="GO:0005975">
    <property type="term" value="P:carbohydrate metabolic process"/>
    <property type="evidence" value="ECO:0007669"/>
    <property type="project" value="InterPro"/>
</dbReference>